<feature type="coiled-coil region" evidence="2">
    <location>
        <begin position="189"/>
        <end position="268"/>
    </location>
</feature>
<gene>
    <name evidence="5" type="primary">MYO2_6</name>
    <name evidence="5" type="ORF">K7432_016827</name>
</gene>
<dbReference type="CDD" id="cd23767">
    <property type="entry name" value="IQCD"/>
    <property type="match status" value="1"/>
</dbReference>
<evidence type="ECO:0000313" key="5">
    <source>
        <dbReference type="EMBL" id="KAK9674869.1"/>
    </source>
</evidence>
<keyword evidence="6" id="KW-1185">Reference proteome</keyword>
<dbReference type="PROSITE" id="PS50096">
    <property type="entry name" value="IQ"/>
    <property type="match status" value="3"/>
</dbReference>
<dbReference type="Pfam" id="PF01843">
    <property type="entry name" value="DIL"/>
    <property type="match status" value="1"/>
</dbReference>
<evidence type="ECO:0000259" key="3">
    <source>
        <dbReference type="PROSITE" id="PS51126"/>
    </source>
</evidence>
<dbReference type="SMART" id="SM01132">
    <property type="entry name" value="DIL"/>
    <property type="match status" value="1"/>
</dbReference>
<evidence type="ECO:0000313" key="6">
    <source>
        <dbReference type="Proteomes" id="UP001479436"/>
    </source>
</evidence>
<protein>
    <submittedName>
        <fullName evidence="5">Myosin type-2 heavy chain 1</fullName>
    </submittedName>
</protein>
<dbReference type="PANTHER" id="PTHR16027">
    <property type="entry name" value="DILUTE DOMAIN-CONTAINING PROTEIN YPR089W"/>
    <property type="match status" value="1"/>
</dbReference>
<dbReference type="InterPro" id="IPR000048">
    <property type="entry name" value="IQ_motif_EF-hand-BS"/>
</dbReference>
<name>A0ABR2VL45_9FUNG</name>
<dbReference type="Gene3D" id="3.30.70.1590">
    <property type="match status" value="1"/>
</dbReference>
<keyword evidence="1" id="KW-0009">Actin-binding</keyword>
<keyword evidence="2" id="KW-0175">Coiled coil</keyword>
<evidence type="ECO:0000259" key="4">
    <source>
        <dbReference type="PROSITE" id="PS51456"/>
    </source>
</evidence>
<dbReference type="PROSITE" id="PS51126">
    <property type="entry name" value="DILUTE"/>
    <property type="match status" value="1"/>
</dbReference>
<dbReference type="InterPro" id="IPR001609">
    <property type="entry name" value="Myosin_head_motor_dom-like"/>
</dbReference>
<comment type="caution">
    <text evidence="5">The sequence shown here is derived from an EMBL/GenBank/DDBJ whole genome shotgun (WGS) entry which is preliminary data.</text>
</comment>
<dbReference type="PANTHER" id="PTHR16027:SF6">
    <property type="entry name" value="DILUTE DOMAIN-CONTAINING PROTEIN"/>
    <property type="match status" value="1"/>
</dbReference>
<feature type="domain" description="Myosin motor" evidence="4">
    <location>
        <begin position="1"/>
        <end position="23"/>
    </location>
</feature>
<evidence type="ECO:0000256" key="1">
    <source>
        <dbReference type="PROSITE-ProRule" id="PRU00782"/>
    </source>
</evidence>
<keyword evidence="1" id="KW-0518">Myosin</keyword>
<feature type="non-terminal residue" evidence="5">
    <location>
        <position position="1"/>
    </location>
</feature>
<sequence>YQIGKTKVFFRAGQLAYLEKLRSDKLYYYTVMIQKNVRRFLARKNYLRLRFRTVVVQSIIRKKFAFRLLENMRRKKAAICIQKNWRAYRERKRYQAMRTLIIKAQSYVRRHLAKKLALKLRQVKATINIQRVYRGWLVRREYRKTIKSIILIQACLRRSLAKKELRQLKIEARSANHFKEQSYQLENKLVTLTQQLAFQKDENKTLIEKINSAENQVNIWKDKYEKAEQKNTELAEKFAGSSEESKEYEALLKEKDQLLARLKSLGDSFKAKESEFDGVKEELSTTKKELLKLKTISKMIKTKKEADDKMTLKLQEEVSSLKAQLAVLSRGQKVDTVTLQAHYNLVSANSTPVTSSPVLTPSISNPMVINTPIVPPRPDLASMENPQKGGEFQPPLPIQNFNQNIMRQSVPPHAFANHMRSNSVEAGGNNFASEKDYKRMTLAGLPMGRSRQSVLGHISLPDIQNILISEGLVSEIETFLRSVAIPVQNQSRPIMGAHEILFPANIINMCVTQLWANDLGLELKRFLNKATFTIEKLVSRPERDFILPFWLSNACYLLLGVTETENRYKQETVPGLTRRNTDYVDPLRVIEKCKQDLEMLITNIYNIYLQELNKQVGKLVIPAVVESQPLNEYFVKESGFFSKLMGNSNPPPSNKILTEWLNELINTMNYYYVSELLASRLVAELVNFIGASAFNHIIMRKNFCNWKRGTQIQANVTAIEEWFKAHISPKLPTMIHLERLKQSVKLLTLLHQVRAVSILFQGCYLLNPAQIS</sequence>
<keyword evidence="1" id="KW-0505">Motor protein</keyword>
<proteinExistence type="inferred from homology"/>
<accession>A0ABR2VL45</accession>
<evidence type="ECO:0000256" key="2">
    <source>
        <dbReference type="SAM" id="Coils"/>
    </source>
</evidence>
<dbReference type="InterPro" id="IPR002710">
    <property type="entry name" value="Dilute_dom"/>
</dbReference>
<comment type="similarity">
    <text evidence="1">Belongs to the TRAFAC class myosin-kinesin ATPase superfamily. Myosin family.</text>
</comment>
<dbReference type="InterPro" id="IPR027417">
    <property type="entry name" value="P-loop_NTPase"/>
</dbReference>
<dbReference type="Gene3D" id="1.20.5.190">
    <property type="match status" value="3"/>
</dbReference>
<comment type="caution">
    <text evidence="1">Lacks conserved residue(s) required for the propagation of feature annotation.</text>
</comment>
<dbReference type="SMART" id="SM00015">
    <property type="entry name" value="IQ"/>
    <property type="match status" value="5"/>
</dbReference>
<dbReference type="InterPro" id="IPR052072">
    <property type="entry name" value="Vascular_dev_regulator"/>
</dbReference>
<dbReference type="Pfam" id="PF00612">
    <property type="entry name" value="IQ"/>
    <property type="match status" value="4"/>
</dbReference>
<dbReference type="PROSITE" id="PS51456">
    <property type="entry name" value="MYOSIN_MOTOR"/>
    <property type="match status" value="1"/>
</dbReference>
<dbReference type="Proteomes" id="UP001479436">
    <property type="component" value="Unassembled WGS sequence"/>
</dbReference>
<reference evidence="5 6" key="1">
    <citation type="submission" date="2023-04" db="EMBL/GenBank/DDBJ databases">
        <title>Genome of Basidiobolus ranarum AG-B5.</title>
        <authorList>
            <person name="Stajich J.E."/>
            <person name="Carter-House D."/>
            <person name="Gryganskyi A."/>
        </authorList>
    </citation>
    <scope>NUCLEOTIDE SEQUENCE [LARGE SCALE GENOMIC DNA]</scope>
    <source>
        <strain evidence="5 6">AG-B5</strain>
    </source>
</reference>
<dbReference type="EMBL" id="JASJQH010009932">
    <property type="protein sequence ID" value="KAK9674869.1"/>
    <property type="molecule type" value="Genomic_DNA"/>
</dbReference>
<organism evidence="5 6">
    <name type="scientific">Basidiobolus ranarum</name>
    <dbReference type="NCBI Taxonomy" id="34480"/>
    <lineage>
        <taxon>Eukaryota</taxon>
        <taxon>Fungi</taxon>
        <taxon>Fungi incertae sedis</taxon>
        <taxon>Zoopagomycota</taxon>
        <taxon>Entomophthoromycotina</taxon>
        <taxon>Basidiobolomycetes</taxon>
        <taxon>Basidiobolales</taxon>
        <taxon>Basidiobolaceae</taxon>
        <taxon>Basidiobolus</taxon>
    </lineage>
</organism>
<dbReference type="SUPFAM" id="SSF52540">
    <property type="entry name" value="P-loop containing nucleoside triphosphate hydrolases"/>
    <property type="match status" value="2"/>
</dbReference>
<feature type="domain" description="Dilute" evidence="3">
    <location>
        <begin position="528"/>
        <end position="772"/>
    </location>
</feature>